<evidence type="ECO:0000256" key="11">
    <source>
        <dbReference type="ARBA" id="ARBA00023136"/>
    </source>
</evidence>
<keyword evidence="6" id="KW-0812">Transmembrane</keyword>
<dbReference type="SUPFAM" id="SSF53448">
    <property type="entry name" value="Nucleotide-diphospho-sugar transferases"/>
    <property type="match status" value="1"/>
</dbReference>
<dbReference type="InterPro" id="IPR029044">
    <property type="entry name" value="Nucleotide-diphossugar_trans"/>
</dbReference>
<evidence type="ECO:0000256" key="4">
    <source>
        <dbReference type="ARBA" id="ARBA00022676"/>
    </source>
</evidence>
<dbReference type="InterPro" id="IPR004139">
    <property type="entry name" value="Glyco_trans_13"/>
</dbReference>
<evidence type="ECO:0000256" key="8">
    <source>
        <dbReference type="ARBA" id="ARBA00022968"/>
    </source>
</evidence>
<sequence>LRPSKEKFPIIVSQDCDDIPVQRAVAEFRDQVSYVKHKSAQQDNVVVPKEHKKYTAYYYIARHYKLALSHIFDTLKYNTAILLEDDLDIADDFFEYFSGTRYLLDKDPQLWCVSAWNDNGKADVIDTSANSLLYRSDFFPGLGWMMTRRTWLEIGPKWPAGFWDDWMREPETRKGRHCIRPEISRTMMTAFGKKGASKGQFFKKHLIKIIMNKVPVAFTTKNLDYLLNPTYDNEFNRTVYQDSVLVNIDDVNATIANETHKSLR</sequence>
<keyword evidence="4 17" id="KW-0328">Glycosyltransferase</keyword>
<keyword evidence="7 17" id="KW-0479">Metal-binding</keyword>
<dbReference type="EMBL" id="KN564042">
    <property type="protein sequence ID" value="KHJ85398.1"/>
    <property type="molecule type" value="Genomic_DNA"/>
</dbReference>
<protein>
    <recommendedName>
        <fullName evidence="14 17">Alpha-1,3-mannosyl-glycoprotein 2-beta-N-acetylglucosaminyltransferase</fullName>
        <shortName evidence="17">GNT-I</shortName>
        <shortName evidence="17">GlcNAc-T I</shortName>
        <ecNumber evidence="14 17">2.4.1.101</ecNumber>
    </recommendedName>
    <alternativeName>
        <fullName evidence="15 17">N-glycosyl-oligosaccharide-glycoprotein N-acetylglucosaminyltransferase I</fullName>
    </alternativeName>
</protein>
<keyword evidence="9" id="KW-1133">Transmembrane helix</keyword>
<dbReference type="PANTHER" id="PTHR10468:SF0">
    <property type="entry name" value="ALPHA-1,3-MANNOSYL-GLYCOPROTEIN 2-BETA-N-ACETYLGLUCOSAMINYLTRANSFERASE"/>
    <property type="match status" value="1"/>
</dbReference>
<dbReference type="PANTHER" id="PTHR10468">
    <property type="entry name" value="PROTEIN O-LINKED-MANNOSE BETA-1,2-N-ACETYLGLUCOSAMINYLTRANSFERASE 1/ALPHA-1,3-MANNOSYL-GLYCOPROTEIN 2-BETA-N-ACETYLGLUCOSAMINYLTRANSFERASE"/>
    <property type="match status" value="1"/>
</dbReference>
<dbReference type="Proteomes" id="UP000053660">
    <property type="component" value="Unassembled WGS sequence"/>
</dbReference>
<evidence type="ECO:0000256" key="15">
    <source>
        <dbReference type="ARBA" id="ARBA00041712"/>
    </source>
</evidence>
<evidence type="ECO:0000256" key="10">
    <source>
        <dbReference type="ARBA" id="ARBA00023034"/>
    </source>
</evidence>
<dbReference type="Gene3D" id="3.90.550.10">
    <property type="entry name" value="Spore Coat Polysaccharide Biosynthesis Protein SpsA, Chain A"/>
    <property type="match status" value="1"/>
</dbReference>
<dbReference type="FunFam" id="3.90.550.10:FF:000252">
    <property type="entry name" value="Protein O-linked-mannose beta-1,2-N-acetylglucosaminyltransferase 1"/>
    <property type="match status" value="1"/>
</dbReference>
<dbReference type="OrthoDB" id="440755at2759"/>
<dbReference type="GO" id="GO:0006487">
    <property type="term" value="P:protein N-linked glycosylation"/>
    <property type="evidence" value="ECO:0007669"/>
    <property type="project" value="TreeGrafter"/>
</dbReference>
<dbReference type="UniPathway" id="UPA00378"/>
<evidence type="ECO:0000256" key="17">
    <source>
        <dbReference type="RuleBase" id="RU368119"/>
    </source>
</evidence>
<keyword evidence="8 17" id="KW-0735">Signal-anchor</keyword>
<gene>
    <name evidence="18" type="ORF">OESDEN_14878</name>
</gene>
<proteinExistence type="inferred from homology"/>
<evidence type="ECO:0000256" key="3">
    <source>
        <dbReference type="ARBA" id="ARBA00006492"/>
    </source>
</evidence>
<evidence type="ECO:0000256" key="5">
    <source>
        <dbReference type="ARBA" id="ARBA00022679"/>
    </source>
</evidence>
<dbReference type="InterPro" id="IPR052261">
    <property type="entry name" value="Glycosyltransferase_13"/>
</dbReference>
<name>A0A0B1SJ83_OESDE</name>
<keyword evidence="5" id="KW-0808">Transferase</keyword>
<dbReference type="EC" id="2.4.1.101" evidence="14 17"/>
<evidence type="ECO:0000256" key="9">
    <source>
        <dbReference type="ARBA" id="ARBA00022989"/>
    </source>
</evidence>
<keyword evidence="19" id="KW-1185">Reference proteome</keyword>
<evidence type="ECO:0000256" key="2">
    <source>
        <dbReference type="ARBA" id="ARBA00004922"/>
    </source>
</evidence>
<evidence type="ECO:0000256" key="1">
    <source>
        <dbReference type="ARBA" id="ARBA00004323"/>
    </source>
</evidence>
<reference evidence="18 19" key="1">
    <citation type="submission" date="2014-03" db="EMBL/GenBank/DDBJ databases">
        <title>Draft genome of the hookworm Oesophagostomum dentatum.</title>
        <authorList>
            <person name="Mitreva M."/>
        </authorList>
    </citation>
    <scope>NUCLEOTIDE SEQUENCE [LARGE SCALE GENOMIC DNA]</scope>
    <source>
        <strain evidence="18 19">OD-Hann</strain>
    </source>
</reference>
<accession>A0A0B1SJ83</accession>
<keyword evidence="11" id="KW-0472">Membrane</keyword>
<evidence type="ECO:0000256" key="6">
    <source>
        <dbReference type="ARBA" id="ARBA00022692"/>
    </source>
</evidence>
<comment type="catalytic activity">
    <reaction evidence="16 17">
        <text>N(4)-(alpha-D-Man-(1-&gt;3)-[alpha-D-Man-(1-&gt;3)-[alpha-D-Man-(1-&gt;6)]-alpha-D-Man-(1-&gt;6)]-beta-D-Man-(1-&gt;4)-beta-D-GlcNAc-(1-&gt;4)-beta-D-GlcNAc)-L-asparaginyl-[protein] (N-glucan mannose isomer 5A1,2) + UDP-N-acetyl-alpha-D-glucosamine = N(4)-{beta-D-GlcNAc-(1-&gt;2)-alpha-D-Man-(1-&gt;3)-[alpha-D-Man-(1-&gt;3)-[alpha-D-Man-(1-&gt;6)]-alpha-D-Man-(1-&gt;6)]-beta-D-Man-(1-&gt;4)-beta-D-GlcNAc-(1-&gt;4)-beta-D-GlcNAc}-L-asparaginyl-[protein] + UDP + H(+)</text>
        <dbReference type="Rhea" id="RHEA:11456"/>
        <dbReference type="Rhea" id="RHEA-COMP:14367"/>
        <dbReference type="Rhea" id="RHEA-COMP:14368"/>
        <dbReference type="ChEBI" id="CHEBI:15378"/>
        <dbReference type="ChEBI" id="CHEBI:57705"/>
        <dbReference type="ChEBI" id="CHEBI:58223"/>
        <dbReference type="ChEBI" id="CHEBI:59087"/>
        <dbReference type="ChEBI" id="CHEBI:60625"/>
        <dbReference type="EC" id="2.4.1.101"/>
    </reaction>
</comment>
<dbReference type="GO" id="GO:0003827">
    <property type="term" value="F:alpha-1,3-mannosylglycoprotein 2-beta-N-acetylglucosaminyltransferase activity"/>
    <property type="evidence" value="ECO:0007669"/>
    <property type="project" value="UniProtKB-UniRule"/>
</dbReference>
<organism evidence="18 19">
    <name type="scientific">Oesophagostomum dentatum</name>
    <name type="common">Nodular worm</name>
    <dbReference type="NCBI Taxonomy" id="61180"/>
    <lineage>
        <taxon>Eukaryota</taxon>
        <taxon>Metazoa</taxon>
        <taxon>Ecdysozoa</taxon>
        <taxon>Nematoda</taxon>
        <taxon>Chromadorea</taxon>
        <taxon>Rhabditida</taxon>
        <taxon>Rhabditina</taxon>
        <taxon>Rhabditomorpha</taxon>
        <taxon>Strongyloidea</taxon>
        <taxon>Strongylidae</taxon>
        <taxon>Oesophagostomum</taxon>
    </lineage>
</organism>
<feature type="non-terminal residue" evidence="18">
    <location>
        <position position="1"/>
    </location>
</feature>
<dbReference type="GO" id="GO:0030145">
    <property type="term" value="F:manganese ion binding"/>
    <property type="evidence" value="ECO:0007669"/>
    <property type="project" value="UniProtKB-UniRule"/>
</dbReference>
<comment type="pathway">
    <text evidence="2 17">Protein modification; protein glycosylation.</text>
</comment>
<comment type="cofactor">
    <cofactor evidence="17">
        <name>Mn(2+)</name>
        <dbReference type="ChEBI" id="CHEBI:29035"/>
    </cofactor>
    <text evidence="17">The cofactor is mostly bound to the substrate.</text>
</comment>
<comment type="similarity">
    <text evidence="3 17">Belongs to the glycosyltransferase 13 family.</text>
</comment>
<dbReference type="GO" id="GO:0000139">
    <property type="term" value="C:Golgi membrane"/>
    <property type="evidence" value="ECO:0007669"/>
    <property type="project" value="UniProtKB-SubCell"/>
</dbReference>
<comment type="subcellular location">
    <subcellularLocation>
        <location evidence="1 17">Golgi apparatus membrane</location>
        <topology evidence="1 17">Single-pass type II membrane protein</topology>
    </subcellularLocation>
</comment>
<evidence type="ECO:0000256" key="14">
    <source>
        <dbReference type="ARBA" id="ARBA00038949"/>
    </source>
</evidence>
<dbReference type="Pfam" id="PF03071">
    <property type="entry name" value="GNT-I"/>
    <property type="match status" value="1"/>
</dbReference>
<evidence type="ECO:0000313" key="18">
    <source>
        <dbReference type="EMBL" id="KHJ85398.1"/>
    </source>
</evidence>
<evidence type="ECO:0000256" key="7">
    <source>
        <dbReference type="ARBA" id="ARBA00022723"/>
    </source>
</evidence>
<keyword evidence="12 17" id="KW-0464">Manganese</keyword>
<dbReference type="AlphaFoldDB" id="A0A0B1SJ83"/>
<evidence type="ECO:0000256" key="13">
    <source>
        <dbReference type="ARBA" id="ARBA00037706"/>
    </source>
</evidence>
<keyword evidence="10 17" id="KW-0333">Golgi apparatus</keyword>
<evidence type="ECO:0000256" key="16">
    <source>
        <dbReference type="ARBA" id="ARBA00049421"/>
    </source>
</evidence>
<evidence type="ECO:0000256" key="12">
    <source>
        <dbReference type="ARBA" id="ARBA00023211"/>
    </source>
</evidence>
<evidence type="ECO:0000313" key="19">
    <source>
        <dbReference type="Proteomes" id="UP000053660"/>
    </source>
</evidence>
<comment type="function">
    <text evidence="13 17">Initiates complex N-linked carbohydrate formation. Essential for the conversion of high-mannose to hybrid and complex N-glycans.</text>
</comment>